<dbReference type="AlphaFoldDB" id="A0A0F9C319"/>
<evidence type="ECO:0000313" key="1">
    <source>
        <dbReference type="EMBL" id="KKK91056.1"/>
    </source>
</evidence>
<dbReference type="InterPro" id="IPR029063">
    <property type="entry name" value="SAM-dependent_MTases_sf"/>
</dbReference>
<name>A0A0F9C319_9ZZZZ</name>
<protein>
    <submittedName>
        <fullName evidence="1">Uncharacterized protein</fullName>
    </submittedName>
</protein>
<dbReference type="SUPFAM" id="SSF53335">
    <property type="entry name" value="S-adenosyl-L-methionine-dependent methyltransferases"/>
    <property type="match status" value="1"/>
</dbReference>
<feature type="non-terminal residue" evidence="1">
    <location>
        <position position="148"/>
    </location>
</feature>
<gene>
    <name evidence="1" type="ORF">LCGC14_2716780</name>
</gene>
<dbReference type="Gene3D" id="3.40.50.150">
    <property type="entry name" value="Vaccinia Virus protein VP39"/>
    <property type="match status" value="1"/>
</dbReference>
<sequence>MGHIARMTPGLWAREYGLDTFVETGVFEGKSLGDMLKVPEFRRLISLEISPKQIAVATAHLNCVGESGDHNRWEIILGDSAELVHQLCAGEDLEDARVLWWLDAHFPEMYSEETATRLPLLDEVEAIVTCKRDHSRDVIAMDDWRVYE</sequence>
<comment type="caution">
    <text evidence="1">The sequence shown here is derived from an EMBL/GenBank/DDBJ whole genome shotgun (WGS) entry which is preliminary data.</text>
</comment>
<accession>A0A0F9C319</accession>
<organism evidence="1">
    <name type="scientific">marine sediment metagenome</name>
    <dbReference type="NCBI Taxonomy" id="412755"/>
    <lineage>
        <taxon>unclassified sequences</taxon>
        <taxon>metagenomes</taxon>
        <taxon>ecological metagenomes</taxon>
    </lineage>
</organism>
<reference evidence="1" key="1">
    <citation type="journal article" date="2015" name="Nature">
        <title>Complex archaea that bridge the gap between prokaryotes and eukaryotes.</title>
        <authorList>
            <person name="Spang A."/>
            <person name="Saw J.H."/>
            <person name="Jorgensen S.L."/>
            <person name="Zaremba-Niedzwiedzka K."/>
            <person name="Martijn J."/>
            <person name="Lind A.E."/>
            <person name="van Eijk R."/>
            <person name="Schleper C."/>
            <person name="Guy L."/>
            <person name="Ettema T.J."/>
        </authorList>
    </citation>
    <scope>NUCLEOTIDE SEQUENCE</scope>
</reference>
<dbReference type="EMBL" id="LAZR01048821">
    <property type="protein sequence ID" value="KKK91056.1"/>
    <property type="molecule type" value="Genomic_DNA"/>
</dbReference>
<proteinExistence type="predicted"/>